<evidence type="ECO:0000313" key="1">
    <source>
        <dbReference type="EnsemblProtists" id="PYU1_T013016"/>
    </source>
</evidence>
<organism evidence="1 2">
    <name type="scientific">Globisporangium ultimum (strain ATCC 200006 / CBS 805.95 / DAOM BR144)</name>
    <name type="common">Pythium ultimum</name>
    <dbReference type="NCBI Taxonomy" id="431595"/>
    <lineage>
        <taxon>Eukaryota</taxon>
        <taxon>Sar</taxon>
        <taxon>Stramenopiles</taxon>
        <taxon>Oomycota</taxon>
        <taxon>Peronosporomycetes</taxon>
        <taxon>Pythiales</taxon>
        <taxon>Pythiaceae</taxon>
        <taxon>Globisporangium</taxon>
    </lineage>
</organism>
<dbReference type="InParanoid" id="K3X717"/>
<sequence length="130" mass="14839">MTLSNPLKPTPIAPEWSSPWHHMVAILRKIEYIKIESLSACETGTFVIEIFEATSTNRIPTNRSRSRDRSTAMVARVERECTEFNALRTQVYIVVHNAHAESPCEFCKSVMDLFWAIADLHGGSFRDWSP</sequence>
<dbReference type="AlphaFoldDB" id="K3X717"/>
<proteinExistence type="predicted"/>
<dbReference type="Proteomes" id="UP000019132">
    <property type="component" value="Unassembled WGS sequence"/>
</dbReference>
<reference evidence="1" key="3">
    <citation type="submission" date="2015-02" db="UniProtKB">
        <authorList>
            <consortium name="EnsemblProtists"/>
        </authorList>
    </citation>
    <scope>IDENTIFICATION</scope>
    <source>
        <strain evidence="1">DAOM BR144</strain>
    </source>
</reference>
<reference evidence="2" key="1">
    <citation type="journal article" date="2010" name="Genome Biol.">
        <title>Genome sequence of the necrotrophic plant pathogen Pythium ultimum reveals original pathogenicity mechanisms and effector repertoire.</title>
        <authorList>
            <person name="Levesque C.A."/>
            <person name="Brouwer H."/>
            <person name="Cano L."/>
            <person name="Hamilton J.P."/>
            <person name="Holt C."/>
            <person name="Huitema E."/>
            <person name="Raffaele S."/>
            <person name="Robideau G.P."/>
            <person name="Thines M."/>
            <person name="Win J."/>
            <person name="Zerillo M.M."/>
            <person name="Beakes G.W."/>
            <person name="Boore J.L."/>
            <person name="Busam D."/>
            <person name="Dumas B."/>
            <person name="Ferriera S."/>
            <person name="Fuerstenberg S.I."/>
            <person name="Gachon C.M."/>
            <person name="Gaulin E."/>
            <person name="Govers F."/>
            <person name="Grenville-Briggs L."/>
            <person name="Horner N."/>
            <person name="Hostetler J."/>
            <person name="Jiang R.H."/>
            <person name="Johnson J."/>
            <person name="Krajaejun T."/>
            <person name="Lin H."/>
            <person name="Meijer H.J."/>
            <person name="Moore B."/>
            <person name="Morris P."/>
            <person name="Phuntmart V."/>
            <person name="Puiu D."/>
            <person name="Shetty J."/>
            <person name="Stajich J.E."/>
            <person name="Tripathy S."/>
            <person name="Wawra S."/>
            <person name="van West P."/>
            <person name="Whitty B.R."/>
            <person name="Coutinho P.M."/>
            <person name="Henrissat B."/>
            <person name="Martin F."/>
            <person name="Thomas P.D."/>
            <person name="Tyler B.M."/>
            <person name="De Vries R.P."/>
            <person name="Kamoun S."/>
            <person name="Yandell M."/>
            <person name="Tisserat N."/>
            <person name="Buell C.R."/>
        </authorList>
    </citation>
    <scope>NUCLEOTIDE SEQUENCE</scope>
    <source>
        <strain evidence="2">DAOM:BR144</strain>
    </source>
</reference>
<protein>
    <submittedName>
        <fullName evidence="1">Uncharacterized protein</fullName>
    </submittedName>
</protein>
<dbReference type="EnsemblProtists" id="PYU1_T013016">
    <property type="protein sequence ID" value="PYU1_T013016"/>
    <property type="gene ID" value="PYU1_G012989"/>
</dbReference>
<reference evidence="2" key="2">
    <citation type="submission" date="2010-04" db="EMBL/GenBank/DDBJ databases">
        <authorList>
            <person name="Buell R."/>
            <person name="Hamilton J."/>
            <person name="Hostetler J."/>
        </authorList>
    </citation>
    <scope>NUCLEOTIDE SEQUENCE [LARGE SCALE GENOMIC DNA]</scope>
    <source>
        <strain evidence="2">DAOM:BR144</strain>
    </source>
</reference>
<accession>K3X717</accession>
<evidence type="ECO:0000313" key="2">
    <source>
        <dbReference type="Proteomes" id="UP000019132"/>
    </source>
</evidence>
<dbReference type="VEuPathDB" id="FungiDB:PYU1_G012989"/>
<dbReference type="HOGENOM" id="CLU_1942312_0_0_1"/>
<dbReference type="EMBL" id="GL376570">
    <property type="status" value="NOT_ANNOTATED_CDS"/>
    <property type="molecule type" value="Genomic_DNA"/>
</dbReference>
<keyword evidence="2" id="KW-1185">Reference proteome</keyword>
<name>K3X717_GLOUD</name>